<dbReference type="Gene3D" id="1.25.40.10">
    <property type="entry name" value="Tetratricopeptide repeat domain"/>
    <property type="match status" value="2"/>
</dbReference>
<dbReference type="eggNOG" id="COG0457">
    <property type="taxonomic scope" value="Bacteria"/>
</dbReference>
<dbReference type="SMART" id="SM00028">
    <property type="entry name" value="TPR"/>
    <property type="match status" value="5"/>
</dbReference>
<proteinExistence type="predicted"/>
<feature type="repeat" description="TPR" evidence="3">
    <location>
        <begin position="1025"/>
        <end position="1058"/>
    </location>
</feature>
<evidence type="ECO:0000313" key="6">
    <source>
        <dbReference type="Proteomes" id="UP000054010"/>
    </source>
</evidence>
<dbReference type="EMBL" id="ADVR01000140">
    <property type="protein sequence ID" value="EFO78969.1"/>
    <property type="molecule type" value="Genomic_DNA"/>
</dbReference>
<dbReference type="PANTHER" id="PTHR45641:SF19">
    <property type="entry name" value="NEPHROCYSTIN-3"/>
    <property type="match status" value="1"/>
</dbReference>
<dbReference type="AlphaFoldDB" id="E1IIL9"/>
<name>E1IIL9_9CHLR</name>
<dbReference type="STRING" id="765420.OSCT_3170"/>
<dbReference type="eggNOG" id="COG4995">
    <property type="taxonomic scope" value="Bacteria"/>
</dbReference>
<dbReference type="InterPro" id="IPR019734">
    <property type="entry name" value="TPR_rpt"/>
</dbReference>
<comment type="caution">
    <text evidence="5">The sequence shown here is derived from an EMBL/GenBank/DDBJ whole genome shotgun (WGS) entry which is preliminary data.</text>
</comment>
<sequence>MLLPTAADLEVRLVRTSNEQYVATTVLDLPEHDTPHGVSNVPVQINYDALRKHNLDDTAYGRALATMLFADPRLRDALTAARSAAQAQDLHLRLRLQLDPDDDALHALHWERLCDPQGDHLGLSERVRLSRSVISADATRYPLVTRRAVRALVVAAAPLDSRYSLAAFDATAVAAATAAALHPAQVETLDPHAGPVTLDRLAEALREQPDMLCLVCHGAIAKAEPLLYLEDAQGQADPVTATRLLEMLGALGGLPRLLVLLACDGASDASYTALSALGPRLARAGIPAVLAMQGKIAITSALTFLTSMITELHRHGQIDRAVAAARAGVRSTSDWWRPALFMRLISGQLWLPDPHEEPIFYETAPPFPLPDLFPPAETLIGRGGDLVELCNLFVQARRERKGQVAFITGQPGYGRAALARAVGLYAEEQGAAHLTLRFWPDARLNEWQRDALWAEDQLCDSQVPALEPQVAAAWPQAAAAGGAAWVRLVAQIAALLGHLPTPASERVPDSPLALAALLRSVAKRSAFSLSIEQVDYAPAPWPDLLRYLLPELRRDWPALLILTADAEQEPSTLPRDWRSEALEWALDLAEQHAADLRWLGPVDVAAVADYIAPAAPGIARRLHELGESCPSMIESIWDEWKEQGAVVWESKNEAWVADPQASLVYGRLRDQAHTWLAALRTSEPPDSISDALASKILACAALEGRAFTAQAVALALDLDAARVLDFCDSLIGDDEHPGLLEEVGYIVITGRHLNQCPNVYRFSYLYLWWVWRDYGPAPAERTALQARLAAALEQSYHPGEDRIAATLIQLYTAAGMANKAAPYRQRAVRTVDRIVLHCQVESLAALPQRSPMDDVRLYELRMQLSERIHEETGRYDEALRIDQAALEQALAWGDREREARSRHWVGVRYTFLGQPARALPELTQALKIRQTLLGPRHHSTATTLYALGRVHLQQSDYPAAKQYLQQALEIEQAVLGPQHPSTALTLHELGRVRYGQGNYPAAETYLQQALAILQAVRGPQHPSTASTLHALGHVHLQQSDYPAAEKYLQQALEIHQAVLGPQHPDTAATLHALGHVHLQQSDYPAAEAYLQQALAILQAVLGPQHPSTAANLQTLGHVHLKQGDYPAAEAYLQQALAIFQAVLGAQHPSTALTLRNLAFVQAKRRGQGGEGG</sequence>
<feature type="domain" description="CHAT" evidence="4">
    <location>
        <begin position="59"/>
        <end position="333"/>
    </location>
</feature>
<evidence type="ECO:0000313" key="5">
    <source>
        <dbReference type="EMBL" id="EFO78969.1"/>
    </source>
</evidence>
<dbReference type="HOGENOM" id="CLU_273940_0_0_0"/>
<evidence type="ECO:0000256" key="3">
    <source>
        <dbReference type="PROSITE-ProRule" id="PRU00339"/>
    </source>
</evidence>
<evidence type="ECO:0000256" key="1">
    <source>
        <dbReference type="ARBA" id="ARBA00022737"/>
    </source>
</evidence>
<reference evidence="5 6" key="1">
    <citation type="journal article" date="2011" name="J. Bacteriol.">
        <title>Draft genome sequence of the anoxygenic filamentous phototrophic bacterium Oscillochloris trichoides subsp. DG-6.</title>
        <authorList>
            <person name="Kuznetsov B.B."/>
            <person name="Ivanovsky R.N."/>
            <person name="Keppen O.I."/>
            <person name="Sukhacheva M.V."/>
            <person name="Bumazhkin B.K."/>
            <person name="Patutina E.O."/>
            <person name="Beletsky A.V."/>
            <person name="Mardanov A.V."/>
            <person name="Baslerov R.V."/>
            <person name="Panteleeva A.N."/>
            <person name="Kolganova T.V."/>
            <person name="Ravin N.V."/>
            <person name="Skryabin K.G."/>
        </authorList>
    </citation>
    <scope>NUCLEOTIDE SEQUENCE [LARGE SCALE GENOMIC DNA]</scope>
    <source>
        <strain evidence="5 6">DG-6</strain>
    </source>
</reference>
<dbReference type="PANTHER" id="PTHR45641">
    <property type="entry name" value="TETRATRICOPEPTIDE REPEAT PROTEIN (AFU_ORTHOLOGUE AFUA_6G03870)"/>
    <property type="match status" value="1"/>
</dbReference>
<keyword evidence="6" id="KW-1185">Reference proteome</keyword>
<dbReference type="Proteomes" id="UP000054010">
    <property type="component" value="Unassembled WGS sequence"/>
</dbReference>
<organism evidence="5 6">
    <name type="scientific">Oscillochloris trichoides DG-6</name>
    <dbReference type="NCBI Taxonomy" id="765420"/>
    <lineage>
        <taxon>Bacteria</taxon>
        <taxon>Bacillati</taxon>
        <taxon>Chloroflexota</taxon>
        <taxon>Chloroflexia</taxon>
        <taxon>Chloroflexales</taxon>
        <taxon>Chloroflexineae</taxon>
        <taxon>Oscillochloridaceae</taxon>
        <taxon>Oscillochloris</taxon>
    </lineage>
</organism>
<feature type="repeat" description="TPR" evidence="3">
    <location>
        <begin position="941"/>
        <end position="974"/>
    </location>
</feature>
<dbReference type="OrthoDB" id="136988at2"/>
<keyword evidence="1" id="KW-0677">Repeat</keyword>
<dbReference type="Pfam" id="PF13424">
    <property type="entry name" value="TPR_12"/>
    <property type="match status" value="4"/>
</dbReference>
<protein>
    <submittedName>
        <fullName evidence="5">NB-ARC domain-containing protein</fullName>
    </submittedName>
</protein>
<dbReference type="PROSITE" id="PS50005">
    <property type="entry name" value="TPR"/>
    <property type="match status" value="2"/>
</dbReference>
<keyword evidence="2 3" id="KW-0802">TPR repeat</keyword>
<dbReference type="InterPro" id="IPR024983">
    <property type="entry name" value="CHAT_dom"/>
</dbReference>
<gene>
    <name evidence="5" type="ORF">OSCT_3170</name>
</gene>
<dbReference type="InterPro" id="IPR011990">
    <property type="entry name" value="TPR-like_helical_dom_sf"/>
</dbReference>
<accession>E1IIL9</accession>
<dbReference type="SUPFAM" id="SSF48452">
    <property type="entry name" value="TPR-like"/>
    <property type="match status" value="3"/>
</dbReference>
<evidence type="ECO:0000256" key="2">
    <source>
        <dbReference type="ARBA" id="ARBA00022803"/>
    </source>
</evidence>
<evidence type="ECO:0000259" key="4">
    <source>
        <dbReference type="Pfam" id="PF12770"/>
    </source>
</evidence>
<dbReference type="Pfam" id="PF12770">
    <property type="entry name" value="CHAT"/>
    <property type="match status" value="1"/>
</dbReference>